<keyword evidence="5" id="KW-0732">Signal</keyword>
<dbReference type="Proteomes" id="UP000661077">
    <property type="component" value="Unassembled WGS sequence"/>
</dbReference>
<feature type="domain" description="GGDEF" evidence="6">
    <location>
        <begin position="498"/>
        <end position="631"/>
    </location>
</feature>
<dbReference type="InterPro" id="IPR011990">
    <property type="entry name" value="TPR-like_helical_dom_sf"/>
</dbReference>
<gene>
    <name evidence="7" type="ORF">JM946_13315</name>
</gene>
<feature type="transmembrane region" description="Helical" evidence="4">
    <location>
        <begin position="440"/>
        <end position="457"/>
    </location>
</feature>
<keyword evidence="4" id="KW-0812">Transmembrane</keyword>
<dbReference type="NCBIfam" id="TIGR00254">
    <property type="entry name" value="GGDEF"/>
    <property type="match status" value="1"/>
</dbReference>
<evidence type="ECO:0000313" key="8">
    <source>
        <dbReference type="Proteomes" id="UP000661077"/>
    </source>
</evidence>
<dbReference type="SUPFAM" id="SSF48452">
    <property type="entry name" value="TPR-like"/>
    <property type="match status" value="2"/>
</dbReference>
<evidence type="ECO:0000256" key="4">
    <source>
        <dbReference type="SAM" id="Phobius"/>
    </source>
</evidence>
<dbReference type="SMART" id="SM00267">
    <property type="entry name" value="GGDEF"/>
    <property type="match status" value="1"/>
</dbReference>
<evidence type="ECO:0000259" key="6">
    <source>
        <dbReference type="PROSITE" id="PS50887"/>
    </source>
</evidence>
<comment type="caution">
    <text evidence="7">The sequence shown here is derived from an EMBL/GenBank/DDBJ whole genome shotgun (WGS) entry which is preliminary data.</text>
</comment>
<organism evidence="7 8">
    <name type="scientific">Steroidobacter gossypii</name>
    <dbReference type="NCBI Taxonomy" id="2805490"/>
    <lineage>
        <taxon>Bacteria</taxon>
        <taxon>Pseudomonadati</taxon>
        <taxon>Pseudomonadota</taxon>
        <taxon>Gammaproteobacteria</taxon>
        <taxon>Steroidobacterales</taxon>
        <taxon>Steroidobacteraceae</taxon>
        <taxon>Steroidobacter</taxon>
    </lineage>
</organism>
<keyword evidence="4" id="KW-1133">Transmembrane helix</keyword>
<dbReference type="PANTHER" id="PTHR45138">
    <property type="entry name" value="REGULATORY COMPONENTS OF SENSORY TRANSDUCTION SYSTEM"/>
    <property type="match status" value="1"/>
</dbReference>
<sequence length="650" mass="71720">MRFHTLTRTACLLLAAALLAVTGTARAAESHPKPSHPAQQLIDRAAAAVRSRPADMVRDAQAALKILADQPNADLEIRARLMLCDHLSEQDRRAAEAEVAKARALLPQATRPGLEAGVLGCEGTILETGSETGRARELYEQAVALATREQDTEMLAQSLYSRGYLLGLQGQYATGLADLKRAQGLYEDINLPDHSLTALNGIAILYNRMGDYAQARYMYDRALKAQRDAGMYREQSVTLHNLGRAHENLHEWDAAQAAFQESYTISRQLNYPRGEAYALRGLAAVKNAKGDPKGALQILDQAQALQRQTPDARLEAQINLARGVALHRLRQLPASAEALKAALVVFQKADSLNELRATYGELAAVLSDMGNWREGYAYLASAQETSERMFRNQVDQRFATLKVEFDTAAKEKENALLVRENNANQLALAQGQRARNLQRVVIALTVALALLLATLAIHQWRSKRRMRTLAMTDELTGVPNRRAVLSRLAPLLQQPNPPNCAMLIIDIDHFKSINDQHGHAEGDEALKLVARELREDVHEPAFIGRLGGEEFVVVIPGADFDKAYRLAERFREGVMSIDTRRWLSDRRITVSIGLTMSRSSGDTPSTMLQRADSALYDAKRAGRNCVKAQLPAPEAEMPAAPLQPARVEFA</sequence>
<keyword evidence="3" id="KW-0802">TPR repeat</keyword>
<evidence type="ECO:0000256" key="3">
    <source>
        <dbReference type="PROSITE-ProRule" id="PRU00339"/>
    </source>
</evidence>
<feature type="repeat" description="TPR" evidence="3">
    <location>
        <begin position="196"/>
        <end position="229"/>
    </location>
</feature>
<dbReference type="PANTHER" id="PTHR45138:SF9">
    <property type="entry name" value="DIGUANYLATE CYCLASE DGCM-RELATED"/>
    <property type="match status" value="1"/>
</dbReference>
<dbReference type="PROSITE" id="PS50005">
    <property type="entry name" value="TPR"/>
    <property type="match status" value="1"/>
</dbReference>
<feature type="signal peptide" evidence="5">
    <location>
        <begin position="1"/>
        <end position="27"/>
    </location>
</feature>
<evidence type="ECO:0000256" key="2">
    <source>
        <dbReference type="ARBA" id="ARBA00034247"/>
    </source>
</evidence>
<evidence type="ECO:0000256" key="1">
    <source>
        <dbReference type="ARBA" id="ARBA00012528"/>
    </source>
</evidence>
<keyword evidence="4" id="KW-0472">Membrane</keyword>
<protein>
    <recommendedName>
        <fullName evidence="1">diguanylate cyclase</fullName>
        <ecNumber evidence="1">2.7.7.65</ecNumber>
    </recommendedName>
</protein>
<keyword evidence="8" id="KW-1185">Reference proteome</keyword>
<dbReference type="Pfam" id="PF00990">
    <property type="entry name" value="GGDEF"/>
    <property type="match status" value="1"/>
</dbReference>
<dbReference type="Gene3D" id="3.30.70.270">
    <property type="match status" value="1"/>
</dbReference>
<evidence type="ECO:0000313" key="7">
    <source>
        <dbReference type="EMBL" id="MBM0105738.1"/>
    </source>
</evidence>
<accession>A0ABS1WXN7</accession>
<proteinExistence type="predicted"/>
<reference evidence="7 8" key="1">
    <citation type="journal article" date="2021" name="Int. J. Syst. Evol. Microbiol.">
        <title>Steroidobacter gossypii sp. nov., isolated from soil of cotton cropping field.</title>
        <authorList>
            <person name="Huang R."/>
            <person name="Yang S."/>
            <person name="Zhen C."/>
            <person name="Liu W."/>
        </authorList>
    </citation>
    <scope>NUCLEOTIDE SEQUENCE [LARGE SCALE GENOMIC DNA]</scope>
    <source>
        <strain evidence="7 8">S1-65</strain>
    </source>
</reference>
<dbReference type="SMART" id="SM00028">
    <property type="entry name" value="TPR"/>
    <property type="match status" value="7"/>
</dbReference>
<dbReference type="EMBL" id="JAEVLS010000002">
    <property type="protein sequence ID" value="MBM0105738.1"/>
    <property type="molecule type" value="Genomic_DNA"/>
</dbReference>
<comment type="catalytic activity">
    <reaction evidence="2">
        <text>2 GTP = 3',3'-c-di-GMP + 2 diphosphate</text>
        <dbReference type="Rhea" id="RHEA:24898"/>
        <dbReference type="ChEBI" id="CHEBI:33019"/>
        <dbReference type="ChEBI" id="CHEBI:37565"/>
        <dbReference type="ChEBI" id="CHEBI:58805"/>
        <dbReference type="EC" id="2.7.7.65"/>
    </reaction>
</comment>
<dbReference type="InterPro" id="IPR019734">
    <property type="entry name" value="TPR_rpt"/>
</dbReference>
<dbReference type="InterPro" id="IPR000160">
    <property type="entry name" value="GGDEF_dom"/>
</dbReference>
<evidence type="ECO:0000256" key="5">
    <source>
        <dbReference type="SAM" id="SignalP"/>
    </source>
</evidence>
<feature type="chain" id="PRO_5046975414" description="diguanylate cyclase" evidence="5">
    <location>
        <begin position="28"/>
        <end position="650"/>
    </location>
</feature>
<dbReference type="InterPro" id="IPR050469">
    <property type="entry name" value="Diguanylate_Cyclase"/>
</dbReference>
<dbReference type="CDD" id="cd01949">
    <property type="entry name" value="GGDEF"/>
    <property type="match status" value="1"/>
</dbReference>
<name>A0ABS1WXN7_9GAMM</name>
<dbReference type="InterPro" id="IPR043128">
    <property type="entry name" value="Rev_trsase/Diguanyl_cyclase"/>
</dbReference>
<dbReference type="InterPro" id="IPR029787">
    <property type="entry name" value="Nucleotide_cyclase"/>
</dbReference>
<dbReference type="Gene3D" id="1.25.40.10">
    <property type="entry name" value="Tetratricopeptide repeat domain"/>
    <property type="match status" value="2"/>
</dbReference>
<dbReference type="PROSITE" id="PS50887">
    <property type="entry name" value="GGDEF"/>
    <property type="match status" value="1"/>
</dbReference>
<dbReference type="SUPFAM" id="SSF55073">
    <property type="entry name" value="Nucleotide cyclase"/>
    <property type="match status" value="1"/>
</dbReference>
<dbReference type="Pfam" id="PF13424">
    <property type="entry name" value="TPR_12"/>
    <property type="match status" value="1"/>
</dbReference>
<dbReference type="EC" id="2.7.7.65" evidence="1"/>